<feature type="region of interest" description="Disordered" evidence="3">
    <location>
        <begin position="433"/>
        <end position="468"/>
    </location>
</feature>
<dbReference type="GO" id="GO:0003730">
    <property type="term" value="F:mRNA 3'-UTR binding"/>
    <property type="evidence" value="ECO:0007669"/>
    <property type="project" value="InterPro"/>
</dbReference>
<name>A0A504Z0E3_FASGI</name>
<dbReference type="Pfam" id="PF16366">
    <property type="entry name" value="CEBP_ZZ"/>
    <property type="match status" value="1"/>
</dbReference>
<dbReference type="InterPro" id="IPR038446">
    <property type="entry name" value="CEBP_ZZ_sf"/>
</dbReference>
<comment type="caution">
    <text evidence="5">The sequence shown here is derived from an EMBL/GenBank/DDBJ whole genome shotgun (WGS) entry which is preliminary data.</text>
</comment>
<dbReference type="Pfam" id="PF16367">
    <property type="entry name" value="RRM_7"/>
    <property type="match status" value="1"/>
</dbReference>
<dbReference type="PANTHER" id="PTHR12566:SF9">
    <property type="entry name" value="CYTOPLASMIC POLYADENYLATION ELEMENT-BINDING PROTEIN 1"/>
    <property type="match status" value="1"/>
</dbReference>
<proteinExistence type="predicted"/>
<sequence length="981" mass="107453">MDSTSLWSMPRREHRSPQVPIVPDNMESTGLTPTPTNAEPVENTSPDISSKSPIANLGAVGKSQLSVHPTTCAYSTALSNPPSSVGRPCLAGTQTIRHQIGLQNTPPQTITDLLNTSALSEYTHESSGFGSLMHDRSSASMVSSYSRSTDRSAAHCGWHMRNLGPLEGDTSDIGLDQSCMQDSACQLESPIRRTEYQDVSAAATMDSTGRPIRSPFSAGMSRLDESVDQEALMFEDNMDAGQQIVSGRQSRMLEENLASVARYVEELTGCGARTGTNNSLNPIKSDLTHPLASPSPPPSLHSSQHQQKKQEQAPPQQVLKPTSPMNEEQRLRKYISVEEVAQPVQSLGLMSSGSQSSNVTSQVSHLEQLQYLNQQLSALASTSVCPTTSAMNKCTERETLNSAAQELLRRLLTNQLPGLIENAIRETKPDSVEWSAGSEGMHTKTQLQALQPKEQEHQSSGTNGPLVYGKSSMSACASGSTSGQGVNPLLTNTIRTTNTTNQTRDHCSNARSASGNLRSVQELSAPGTCQQLSALDPVLVANVLTQLGLLVSPQTPTLNNATASNGTVALLANLLGSGQSYLSNTNQRSDPISTSALATLLFSLQAPREQTVGPRPLLNRDSQRRPANLVNRQTEVVGTGLMSDLVSHHTVPRPMNNLMDELQRLTVPYHQLLASMEPDIERAANVYRNSASSVAQKSEAAYHWSGKLPVRVYRSMTFSRKVFLGGVPWDSTSEDLMMVFSRFGNVTISWPQKDGSPYHQGHVKRPTPKGYCYLIFEHESSVTDLLAACVRDPGNGGDYYRISGPEFKSKNVQVIPWVISDSQYTKSGPYRPDTKRTVFIGALHGMITAEALVTIMNDLFGNVVFAALDTDRYKYPIGSGRVAFSSHKSYMRAVTANFVDVRTSKFTKTIQIDPYLEDAYCDSCYTNPGIYFCRAFDCFRYFCPACWQLWHNSTETLLTHKPLRRAFKPFSDTHWTNPTKY</sequence>
<dbReference type="PANTHER" id="PTHR12566">
    <property type="entry name" value="CYTOPLASMIC POLYADENYLATION ELEMENT BINDING PROTEIN CPEB"/>
    <property type="match status" value="1"/>
</dbReference>
<dbReference type="GO" id="GO:0043005">
    <property type="term" value="C:neuron projection"/>
    <property type="evidence" value="ECO:0007669"/>
    <property type="project" value="TreeGrafter"/>
</dbReference>
<feature type="region of interest" description="Disordered" evidence="3">
    <location>
        <begin position="272"/>
        <end position="327"/>
    </location>
</feature>
<keyword evidence="6" id="KW-1185">Reference proteome</keyword>
<dbReference type="GO" id="GO:0005737">
    <property type="term" value="C:cytoplasm"/>
    <property type="evidence" value="ECO:0007669"/>
    <property type="project" value="TreeGrafter"/>
</dbReference>
<dbReference type="Gene3D" id="3.30.70.330">
    <property type="match status" value="2"/>
</dbReference>
<organism evidence="5 6">
    <name type="scientific">Fasciola gigantica</name>
    <name type="common">Giant liver fluke</name>
    <dbReference type="NCBI Taxonomy" id="46835"/>
    <lineage>
        <taxon>Eukaryota</taxon>
        <taxon>Metazoa</taxon>
        <taxon>Spiralia</taxon>
        <taxon>Lophotrochozoa</taxon>
        <taxon>Platyhelminthes</taxon>
        <taxon>Trematoda</taxon>
        <taxon>Digenea</taxon>
        <taxon>Plagiorchiida</taxon>
        <taxon>Echinostomata</taxon>
        <taxon>Echinostomatoidea</taxon>
        <taxon>Fasciolidae</taxon>
        <taxon>Fasciola</taxon>
    </lineage>
</organism>
<evidence type="ECO:0000313" key="6">
    <source>
        <dbReference type="Proteomes" id="UP000316759"/>
    </source>
</evidence>
<accession>A0A504Z0E3</accession>
<keyword evidence="1 2" id="KW-0694">RNA-binding</keyword>
<dbReference type="CDD" id="cd19757">
    <property type="entry name" value="Bbox1"/>
    <property type="match status" value="1"/>
</dbReference>
<dbReference type="SMART" id="SM00360">
    <property type="entry name" value="RRM"/>
    <property type="match status" value="2"/>
</dbReference>
<dbReference type="GO" id="GO:0008135">
    <property type="term" value="F:translation factor activity, RNA binding"/>
    <property type="evidence" value="ECO:0007669"/>
    <property type="project" value="TreeGrafter"/>
</dbReference>
<dbReference type="GO" id="GO:0005634">
    <property type="term" value="C:nucleus"/>
    <property type="evidence" value="ECO:0007669"/>
    <property type="project" value="TreeGrafter"/>
</dbReference>
<feature type="region of interest" description="Disordered" evidence="3">
    <location>
        <begin position="1"/>
        <end position="50"/>
    </location>
</feature>
<gene>
    <name evidence="5" type="ORF">FGIG_00366</name>
</gene>
<reference evidence="5 6" key="1">
    <citation type="submission" date="2019-04" db="EMBL/GenBank/DDBJ databases">
        <title>Annotation for the trematode Fasciola gigantica.</title>
        <authorList>
            <person name="Choi Y.-J."/>
        </authorList>
    </citation>
    <scope>NUCLEOTIDE SEQUENCE [LARGE SCALE GENOMIC DNA]</scope>
    <source>
        <strain evidence="5">Uganda_cow_1</strain>
    </source>
</reference>
<evidence type="ECO:0000256" key="3">
    <source>
        <dbReference type="SAM" id="MobiDB-lite"/>
    </source>
</evidence>
<dbReference type="GO" id="GO:0000900">
    <property type="term" value="F:mRNA regulatory element binding translation repressor activity"/>
    <property type="evidence" value="ECO:0007669"/>
    <property type="project" value="TreeGrafter"/>
</dbReference>
<feature type="compositionally biased region" description="Polar residues" evidence="3">
    <location>
        <begin position="26"/>
        <end position="50"/>
    </location>
</feature>
<protein>
    <recommendedName>
        <fullName evidence="4">RRM domain-containing protein</fullName>
    </recommendedName>
</protein>
<dbReference type="InterPro" id="IPR032296">
    <property type="entry name" value="CEBP_ZZ"/>
</dbReference>
<evidence type="ECO:0000256" key="1">
    <source>
        <dbReference type="ARBA" id="ARBA00022884"/>
    </source>
</evidence>
<evidence type="ECO:0000259" key="4">
    <source>
        <dbReference type="PROSITE" id="PS50102"/>
    </source>
</evidence>
<evidence type="ECO:0000313" key="5">
    <source>
        <dbReference type="EMBL" id="TPP66196.1"/>
    </source>
</evidence>
<dbReference type="GO" id="GO:2000766">
    <property type="term" value="P:negative regulation of cytoplasmic translation"/>
    <property type="evidence" value="ECO:0007669"/>
    <property type="project" value="TreeGrafter"/>
</dbReference>
<dbReference type="InterPro" id="IPR000504">
    <property type="entry name" value="RRM_dom"/>
</dbReference>
<dbReference type="AlphaFoldDB" id="A0A504Z0E3"/>
<dbReference type="FunFam" id="3.30.70.330:FF:000054">
    <property type="entry name" value="Cytoplasmic polyadenylation element-binding protein 1"/>
    <property type="match status" value="1"/>
</dbReference>
<dbReference type="PROSITE" id="PS50102">
    <property type="entry name" value="RRM"/>
    <property type="match status" value="1"/>
</dbReference>
<feature type="domain" description="RRM" evidence="4">
    <location>
        <begin position="720"/>
        <end position="814"/>
    </location>
</feature>
<dbReference type="InterPro" id="IPR012677">
    <property type="entry name" value="Nucleotide-bd_a/b_plait_sf"/>
</dbReference>
<dbReference type="SUPFAM" id="SSF54928">
    <property type="entry name" value="RNA-binding domain, RBD"/>
    <property type="match status" value="1"/>
</dbReference>
<dbReference type="EMBL" id="SUNJ01002155">
    <property type="protein sequence ID" value="TPP66196.1"/>
    <property type="molecule type" value="Genomic_DNA"/>
</dbReference>
<dbReference type="STRING" id="46835.A0A504Z0E3"/>
<dbReference type="InterPro" id="IPR035979">
    <property type="entry name" value="RBD_domain_sf"/>
</dbReference>
<dbReference type="CDD" id="cd12725">
    <property type="entry name" value="RRM2_CPEB1"/>
    <property type="match status" value="1"/>
</dbReference>
<dbReference type="Proteomes" id="UP000316759">
    <property type="component" value="Unassembled WGS sequence"/>
</dbReference>
<dbReference type="GO" id="GO:0043022">
    <property type="term" value="F:ribosome binding"/>
    <property type="evidence" value="ECO:0007669"/>
    <property type="project" value="TreeGrafter"/>
</dbReference>
<dbReference type="Gene3D" id="4.10.640.40">
    <property type="entry name" value="Cytoplasmic polyadenylation element-binding protein, ZZ domain"/>
    <property type="match status" value="1"/>
</dbReference>
<evidence type="ECO:0000256" key="2">
    <source>
        <dbReference type="PROSITE-ProRule" id="PRU00176"/>
    </source>
</evidence>
<dbReference type="GO" id="GO:0045202">
    <property type="term" value="C:synapse"/>
    <property type="evidence" value="ECO:0007669"/>
    <property type="project" value="TreeGrafter"/>
</dbReference>
<dbReference type="OrthoDB" id="10033548at2759"/>
<dbReference type="InterPro" id="IPR034819">
    <property type="entry name" value="CPEB"/>
</dbReference>